<name>A0A7H8R783_TALRU</name>
<dbReference type="InterPro" id="IPR029058">
    <property type="entry name" value="AB_hydrolase_fold"/>
</dbReference>
<dbReference type="PANTHER" id="PTHR48070:SF4">
    <property type="entry name" value="ESTERASE ALNB"/>
    <property type="match status" value="1"/>
</dbReference>
<dbReference type="Pfam" id="PF03959">
    <property type="entry name" value="FSH1"/>
    <property type="match status" value="1"/>
</dbReference>
<feature type="domain" description="Serine hydrolase" evidence="2">
    <location>
        <begin position="1"/>
        <end position="265"/>
    </location>
</feature>
<sequence>MKILCLHGVGSSGAILEAQMANLRRELDPSFELVFVDGPFECDRGPGITEYQTGPFFSHTQGYSPVEMAQAFDYLEDILEEEGPFDGIFGFSQGAALTLSYFYERQLAATGPLPVKFACLFSTAIPCSADVGMGDTIISRLRALEYDITDRARCRDEDLLTIAEQEFVELLQKTVVDAAIHDPRFPWTDMNVYRYGEYGAIPRVMYPSILAQKIQIPTIHVWGQNDFEYMIKMAELARSICDESMVKTILHGGLHDIPKKQLEIKAVLRTIDWAMAQA</sequence>
<dbReference type="GO" id="GO:0005737">
    <property type="term" value="C:cytoplasm"/>
    <property type="evidence" value="ECO:0007669"/>
    <property type="project" value="TreeGrafter"/>
</dbReference>
<protein>
    <recommendedName>
        <fullName evidence="2">Serine hydrolase domain-containing protein</fullName>
    </recommendedName>
</protein>
<accession>A0A7H8R783</accession>
<keyword evidence="4" id="KW-1185">Reference proteome</keyword>
<dbReference type="InterPro" id="IPR050593">
    <property type="entry name" value="LovG"/>
</dbReference>
<dbReference type="GeneID" id="55996637"/>
<reference evidence="4" key="1">
    <citation type="submission" date="2020-06" db="EMBL/GenBank/DDBJ databases">
        <title>A chromosome-scale genome assembly of Talaromyces rugulosus W13939.</title>
        <authorList>
            <person name="Wang B."/>
            <person name="Guo L."/>
            <person name="Ye K."/>
            <person name="Wang L."/>
        </authorList>
    </citation>
    <scope>NUCLEOTIDE SEQUENCE [LARGE SCALE GENOMIC DNA]</scope>
    <source>
        <strain evidence="4">W13939</strain>
    </source>
</reference>
<evidence type="ECO:0000313" key="4">
    <source>
        <dbReference type="Proteomes" id="UP000509510"/>
    </source>
</evidence>
<dbReference type="EMBL" id="CP055902">
    <property type="protein sequence ID" value="QKX61997.1"/>
    <property type="molecule type" value="Genomic_DNA"/>
</dbReference>
<dbReference type="RefSeq" id="XP_035348171.1">
    <property type="nucleotide sequence ID" value="XM_035492278.1"/>
</dbReference>
<proteinExistence type="predicted"/>
<organism evidence="3 4">
    <name type="scientific">Talaromyces rugulosus</name>
    <name type="common">Penicillium rugulosum</name>
    <dbReference type="NCBI Taxonomy" id="121627"/>
    <lineage>
        <taxon>Eukaryota</taxon>
        <taxon>Fungi</taxon>
        <taxon>Dikarya</taxon>
        <taxon>Ascomycota</taxon>
        <taxon>Pezizomycotina</taxon>
        <taxon>Eurotiomycetes</taxon>
        <taxon>Eurotiomycetidae</taxon>
        <taxon>Eurotiales</taxon>
        <taxon>Trichocomaceae</taxon>
        <taxon>Talaromyces</taxon>
        <taxon>Talaromyces sect. Islandici</taxon>
    </lineage>
</organism>
<dbReference type="InterPro" id="IPR005645">
    <property type="entry name" value="FSH-like_dom"/>
</dbReference>
<dbReference type="KEGG" id="trg:TRUGW13939_09153"/>
<dbReference type="GO" id="GO:0005634">
    <property type="term" value="C:nucleus"/>
    <property type="evidence" value="ECO:0007669"/>
    <property type="project" value="TreeGrafter"/>
</dbReference>
<dbReference type="GO" id="GO:0016787">
    <property type="term" value="F:hydrolase activity"/>
    <property type="evidence" value="ECO:0007669"/>
    <property type="project" value="UniProtKB-KW"/>
</dbReference>
<dbReference type="OrthoDB" id="414698at2759"/>
<dbReference type="Proteomes" id="UP000509510">
    <property type="component" value="Chromosome V"/>
</dbReference>
<dbReference type="AlphaFoldDB" id="A0A7H8R783"/>
<keyword evidence="1" id="KW-0378">Hydrolase</keyword>
<dbReference type="PANTHER" id="PTHR48070">
    <property type="entry name" value="ESTERASE OVCA2"/>
    <property type="match status" value="1"/>
</dbReference>
<evidence type="ECO:0000313" key="3">
    <source>
        <dbReference type="EMBL" id="QKX61997.1"/>
    </source>
</evidence>
<dbReference type="Gene3D" id="3.40.50.1820">
    <property type="entry name" value="alpha/beta hydrolase"/>
    <property type="match status" value="1"/>
</dbReference>
<dbReference type="GO" id="GO:0019748">
    <property type="term" value="P:secondary metabolic process"/>
    <property type="evidence" value="ECO:0007669"/>
    <property type="project" value="TreeGrafter"/>
</dbReference>
<evidence type="ECO:0000256" key="1">
    <source>
        <dbReference type="ARBA" id="ARBA00022801"/>
    </source>
</evidence>
<dbReference type="SUPFAM" id="SSF53474">
    <property type="entry name" value="alpha/beta-Hydrolases"/>
    <property type="match status" value="1"/>
</dbReference>
<evidence type="ECO:0000259" key="2">
    <source>
        <dbReference type="Pfam" id="PF03959"/>
    </source>
</evidence>
<gene>
    <name evidence="3" type="ORF">TRUGW13939_09153</name>
</gene>